<keyword evidence="6" id="KW-1185">Reference proteome</keyword>
<feature type="domain" description="HTH marR-type" evidence="4">
    <location>
        <begin position="27"/>
        <end position="162"/>
    </location>
</feature>
<keyword evidence="3" id="KW-0804">Transcription</keyword>
<dbReference type="PROSITE" id="PS50995">
    <property type="entry name" value="HTH_MARR_2"/>
    <property type="match status" value="1"/>
</dbReference>
<dbReference type="SMART" id="SM00347">
    <property type="entry name" value="HTH_MARR"/>
    <property type="match status" value="1"/>
</dbReference>
<dbReference type="InterPro" id="IPR036388">
    <property type="entry name" value="WH-like_DNA-bd_sf"/>
</dbReference>
<name>A0ABW5E981_9GAMM</name>
<organism evidence="5 6">
    <name type="scientific">Microbulbifer halophilus</name>
    <dbReference type="NCBI Taxonomy" id="453963"/>
    <lineage>
        <taxon>Bacteria</taxon>
        <taxon>Pseudomonadati</taxon>
        <taxon>Pseudomonadota</taxon>
        <taxon>Gammaproteobacteria</taxon>
        <taxon>Cellvibrionales</taxon>
        <taxon>Microbulbiferaceae</taxon>
        <taxon>Microbulbifer</taxon>
    </lineage>
</organism>
<dbReference type="PROSITE" id="PS01117">
    <property type="entry name" value="HTH_MARR_1"/>
    <property type="match status" value="1"/>
</dbReference>
<dbReference type="PANTHER" id="PTHR42756">
    <property type="entry name" value="TRANSCRIPTIONAL REGULATOR, MARR"/>
    <property type="match status" value="1"/>
</dbReference>
<dbReference type="PRINTS" id="PR00598">
    <property type="entry name" value="HTHMARR"/>
</dbReference>
<dbReference type="InterPro" id="IPR023187">
    <property type="entry name" value="Tscrpt_reg_MarR-type_CS"/>
</dbReference>
<accession>A0ABW5E981</accession>
<sequence>MTRTEDDDLDRIARQWIEQGIDDDLTPMKLIGRLLRLVKVVEAAQLRCHGDFGLGQGEFDVLATLRRAGAPHCLTPSQLFQSMLLSSGAMTNRLDRLERKGLIERRHSEEDRRSVEVRLTGAGLQLVDRALPAHLRTMRELLEGVGGRERDQLEQLLKLWLGRVTE</sequence>
<dbReference type="RefSeq" id="WP_265720206.1">
    <property type="nucleotide sequence ID" value="NZ_JAPIVK010000002.1"/>
</dbReference>
<dbReference type="Pfam" id="PF01047">
    <property type="entry name" value="MarR"/>
    <property type="match status" value="1"/>
</dbReference>
<protein>
    <submittedName>
        <fullName evidence="5">MarR family winged helix-turn-helix transcriptional regulator</fullName>
    </submittedName>
</protein>
<evidence type="ECO:0000313" key="5">
    <source>
        <dbReference type="EMBL" id="MFD2309664.1"/>
    </source>
</evidence>
<dbReference type="InterPro" id="IPR036390">
    <property type="entry name" value="WH_DNA-bd_sf"/>
</dbReference>
<proteinExistence type="predicted"/>
<dbReference type="Gene3D" id="1.10.10.10">
    <property type="entry name" value="Winged helix-like DNA-binding domain superfamily/Winged helix DNA-binding domain"/>
    <property type="match status" value="1"/>
</dbReference>
<dbReference type="InterPro" id="IPR000835">
    <property type="entry name" value="HTH_MarR-typ"/>
</dbReference>
<dbReference type="PANTHER" id="PTHR42756:SF1">
    <property type="entry name" value="TRANSCRIPTIONAL REPRESSOR OF EMRAB OPERON"/>
    <property type="match status" value="1"/>
</dbReference>
<gene>
    <name evidence="5" type="ORF">ACFSKX_04470</name>
</gene>
<keyword evidence="1" id="KW-0805">Transcription regulation</keyword>
<keyword evidence="2" id="KW-0238">DNA-binding</keyword>
<dbReference type="EMBL" id="JBHUJD010000004">
    <property type="protein sequence ID" value="MFD2309664.1"/>
    <property type="molecule type" value="Genomic_DNA"/>
</dbReference>
<comment type="caution">
    <text evidence="5">The sequence shown here is derived from an EMBL/GenBank/DDBJ whole genome shotgun (WGS) entry which is preliminary data.</text>
</comment>
<evidence type="ECO:0000256" key="1">
    <source>
        <dbReference type="ARBA" id="ARBA00023015"/>
    </source>
</evidence>
<dbReference type="Proteomes" id="UP001597425">
    <property type="component" value="Unassembled WGS sequence"/>
</dbReference>
<evidence type="ECO:0000313" key="6">
    <source>
        <dbReference type="Proteomes" id="UP001597425"/>
    </source>
</evidence>
<dbReference type="SUPFAM" id="SSF46785">
    <property type="entry name" value="Winged helix' DNA-binding domain"/>
    <property type="match status" value="1"/>
</dbReference>
<evidence type="ECO:0000256" key="2">
    <source>
        <dbReference type="ARBA" id="ARBA00023125"/>
    </source>
</evidence>
<reference evidence="6" key="1">
    <citation type="journal article" date="2019" name="Int. J. Syst. Evol. Microbiol.">
        <title>The Global Catalogue of Microorganisms (GCM) 10K type strain sequencing project: providing services to taxonomists for standard genome sequencing and annotation.</title>
        <authorList>
            <consortium name="The Broad Institute Genomics Platform"/>
            <consortium name="The Broad Institute Genome Sequencing Center for Infectious Disease"/>
            <person name="Wu L."/>
            <person name="Ma J."/>
        </authorList>
    </citation>
    <scope>NUCLEOTIDE SEQUENCE [LARGE SCALE GENOMIC DNA]</scope>
    <source>
        <strain evidence="6">KCTC 12848</strain>
    </source>
</reference>
<evidence type="ECO:0000256" key="3">
    <source>
        <dbReference type="ARBA" id="ARBA00023163"/>
    </source>
</evidence>
<evidence type="ECO:0000259" key="4">
    <source>
        <dbReference type="PROSITE" id="PS50995"/>
    </source>
</evidence>